<accession>K8WHJ2</accession>
<keyword evidence="9" id="KW-1185">Reference proteome</keyword>
<evidence type="ECO:0000256" key="5">
    <source>
        <dbReference type="ARBA" id="ARBA00033748"/>
    </source>
</evidence>
<comment type="caution">
    <text evidence="8">The sequence shown here is derived from an EMBL/GenBank/DDBJ whole genome shotgun (WGS) entry which is preliminary data.</text>
</comment>
<dbReference type="RefSeq" id="WP_008914950.1">
    <property type="nucleotide sequence ID" value="NZ_CM001773.1"/>
</dbReference>
<evidence type="ECO:0000313" key="9">
    <source>
        <dbReference type="Proteomes" id="UP000010290"/>
    </source>
</evidence>
<dbReference type="Pfam" id="PF00296">
    <property type="entry name" value="Bac_luciferase"/>
    <property type="match status" value="1"/>
</dbReference>
<feature type="binding site" evidence="6">
    <location>
        <position position="60"/>
    </location>
    <ligand>
        <name>FMN</name>
        <dbReference type="ChEBI" id="CHEBI:58210"/>
    </ligand>
</feature>
<feature type="binding site" evidence="6">
    <location>
        <position position="217"/>
    </location>
    <ligand>
        <name>FMN</name>
        <dbReference type="ChEBI" id="CHEBI:58210"/>
    </ligand>
</feature>
<evidence type="ECO:0000256" key="6">
    <source>
        <dbReference type="PIRSR" id="PIRSR000337-1"/>
    </source>
</evidence>
<reference evidence="8 9" key="1">
    <citation type="journal article" date="2012" name="BMC Genomics">
        <title>Comparative genomics of bacteria in the genus Providencia isolated from wild Drosophila melanogaster.</title>
        <authorList>
            <person name="Galac M.R."/>
            <person name="Lazzaro B.P."/>
        </authorList>
    </citation>
    <scope>NUCLEOTIDE SEQUENCE [LARGE SCALE GENOMIC DNA]</scope>
    <source>
        <strain evidence="8 9">DSM 19967</strain>
    </source>
</reference>
<keyword evidence="3" id="KW-0560">Oxidoreductase</keyword>
<proteinExistence type="inferred from homology"/>
<dbReference type="PANTHER" id="PTHR30011">
    <property type="entry name" value="ALKANESULFONATE MONOOXYGENASE-RELATED"/>
    <property type="match status" value="1"/>
</dbReference>
<evidence type="ECO:0000256" key="4">
    <source>
        <dbReference type="ARBA" id="ARBA00023033"/>
    </source>
</evidence>
<dbReference type="SUPFAM" id="SSF51679">
    <property type="entry name" value="Bacterial luciferase-like"/>
    <property type="match status" value="1"/>
</dbReference>
<gene>
    <name evidence="8" type="ORF">OO7_05449</name>
</gene>
<dbReference type="AlphaFoldDB" id="K8WHJ2"/>
<evidence type="ECO:0000256" key="1">
    <source>
        <dbReference type="ARBA" id="ARBA00022630"/>
    </source>
</evidence>
<evidence type="ECO:0000313" key="8">
    <source>
        <dbReference type="EMBL" id="EKT59401.1"/>
    </source>
</evidence>
<dbReference type="HOGENOM" id="CLU_022256_1_2_6"/>
<name>K8WHJ2_9GAMM</name>
<evidence type="ECO:0000256" key="2">
    <source>
        <dbReference type="ARBA" id="ARBA00022643"/>
    </source>
</evidence>
<dbReference type="PANTHER" id="PTHR30011:SF16">
    <property type="entry name" value="C2H2 FINGER DOMAIN TRANSCRIPTION FACTOR (EUROFUNG)-RELATED"/>
    <property type="match status" value="1"/>
</dbReference>
<feature type="domain" description="Luciferase-like" evidence="7">
    <location>
        <begin position="29"/>
        <end position="287"/>
    </location>
</feature>
<organism evidence="8 9">
    <name type="scientific">Providencia sneebia DSM 19967</name>
    <dbReference type="NCBI Taxonomy" id="1141660"/>
    <lineage>
        <taxon>Bacteria</taxon>
        <taxon>Pseudomonadati</taxon>
        <taxon>Pseudomonadota</taxon>
        <taxon>Gammaproteobacteria</taxon>
        <taxon>Enterobacterales</taxon>
        <taxon>Morganellaceae</taxon>
        <taxon>Providencia</taxon>
    </lineage>
</organism>
<dbReference type="InterPro" id="IPR011251">
    <property type="entry name" value="Luciferase-like_dom"/>
</dbReference>
<keyword evidence="1 6" id="KW-0285">Flavoprotein</keyword>
<protein>
    <submittedName>
        <fullName evidence="8">Monooxygenase, NtaA/SnaA/SoxA family protein</fullName>
    </submittedName>
</protein>
<dbReference type="Gene3D" id="3.20.20.30">
    <property type="entry name" value="Luciferase-like domain"/>
    <property type="match status" value="1"/>
</dbReference>
<feature type="binding site" evidence="6">
    <location>
        <position position="99"/>
    </location>
    <ligand>
        <name>FMN</name>
        <dbReference type="ChEBI" id="CHEBI:58210"/>
    </ligand>
</feature>
<dbReference type="EMBL" id="AKKN01000006">
    <property type="protein sequence ID" value="EKT59401.1"/>
    <property type="molecule type" value="Genomic_DNA"/>
</dbReference>
<feature type="binding site" evidence="6">
    <location>
        <position position="151"/>
    </location>
    <ligand>
        <name>FMN</name>
        <dbReference type="ChEBI" id="CHEBI:58210"/>
    </ligand>
</feature>
<dbReference type="GO" id="GO:0004497">
    <property type="term" value="F:monooxygenase activity"/>
    <property type="evidence" value="ECO:0007669"/>
    <property type="project" value="UniProtKB-KW"/>
</dbReference>
<dbReference type="OrthoDB" id="6133319at2"/>
<dbReference type="InterPro" id="IPR051260">
    <property type="entry name" value="Diverse_substr_monoxygenases"/>
</dbReference>
<comment type="similarity">
    <text evidence="5">Belongs to the NtaA/SnaA/DszA monooxygenase family.</text>
</comment>
<evidence type="ECO:0000256" key="3">
    <source>
        <dbReference type="ARBA" id="ARBA00023002"/>
    </source>
</evidence>
<dbReference type="PATRIC" id="fig|1141660.3.peg.1102"/>
<dbReference type="Proteomes" id="UP000010290">
    <property type="component" value="Chromosome"/>
</dbReference>
<keyword evidence="4 8" id="KW-0503">Monooxygenase</keyword>
<evidence type="ECO:0000259" key="7">
    <source>
        <dbReference type="Pfam" id="PF00296"/>
    </source>
</evidence>
<dbReference type="PIRSF" id="PIRSF000337">
    <property type="entry name" value="NTA_MOA"/>
    <property type="match status" value="1"/>
</dbReference>
<sequence length="434" mass="48968">MRESTQKTLCIGLSLSPTWVSGSRLKQEPSLQETIFSAGYYIALSKRAEAAKLDFLFRPDALFLNIEKASQVPAFGGLDPSLLIAAIAHETDYIGFVSTISTLFYPPYIAARQLQSLNWLTQGRVGWNIVTALQGQKNFGQQTLPDPDERYKIASEFTAVTEALWKSHPLKQVNDETQQIISGLKEINFQGEYFNVQGPLNIPEYSQPIPYFQAGASPAGRNFAATLADGIFTATPDLDCAIEFYQDIQHRTVKAGRKHNAVKVLPGLSFYLADSREEAFRLFEQTHANTNPQIKFRYIESLINLDLSQLPLETIIKPEMLPEPIETPYSRTHAKLLRRYICKNHPSIKMLLSSPEVNGSSHWRVIGTADDLVDEIELWVKKQGCDGFIALPCGSEQSLYIFFDQVVPKLVDKGLFREDYQEKTLWQRLQNIGI</sequence>
<dbReference type="InterPro" id="IPR016215">
    <property type="entry name" value="NTA_MOA"/>
</dbReference>
<dbReference type="GO" id="GO:0016705">
    <property type="term" value="F:oxidoreductase activity, acting on paired donors, with incorporation or reduction of molecular oxygen"/>
    <property type="evidence" value="ECO:0007669"/>
    <property type="project" value="InterPro"/>
</dbReference>
<dbReference type="InterPro" id="IPR036661">
    <property type="entry name" value="Luciferase-like_sf"/>
</dbReference>
<dbReference type="NCBIfam" id="TIGR03860">
    <property type="entry name" value="FMN_nitrolo"/>
    <property type="match status" value="1"/>
</dbReference>
<keyword evidence="2 6" id="KW-0288">FMN</keyword>